<evidence type="ECO:0000256" key="1">
    <source>
        <dbReference type="ARBA" id="ARBA00004340"/>
    </source>
</evidence>
<dbReference type="PANTHER" id="PTHR22984">
    <property type="entry name" value="SERINE/THREONINE-PROTEIN KINASE PIM"/>
    <property type="match status" value="1"/>
</dbReference>
<dbReference type="Proteomes" id="UP000824118">
    <property type="component" value="Unassembled WGS sequence"/>
</dbReference>
<comment type="caution">
    <text evidence="13">The sequence shown here is derived from an EMBL/GenBank/DDBJ whole genome shotgun (WGS) entry which is preliminary data.</text>
</comment>
<dbReference type="PROSITE" id="PS51178">
    <property type="entry name" value="PASTA"/>
    <property type="match status" value="1"/>
</dbReference>
<evidence type="ECO:0000313" key="13">
    <source>
        <dbReference type="EMBL" id="HIU50420.1"/>
    </source>
</evidence>
<evidence type="ECO:0000256" key="10">
    <source>
        <dbReference type="SAM" id="Phobius"/>
    </source>
</evidence>
<dbReference type="Gene3D" id="1.10.510.10">
    <property type="entry name" value="Transferase(Phosphotransferase) domain 1"/>
    <property type="match status" value="1"/>
</dbReference>
<keyword evidence="4" id="KW-0808">Transferase</keyword>
<dbReference type="Pfam" id="PF00069">
    <property type="entry name" value="Pkinase"/>
    <property type="match status" value="1"/>
</dbReference>
<keyword evidence="10" id="KW-1133">Transmembrane helix</keyword>
<dbReference type="InterPro" id="IPR011009">
    <property type="entry name" value="Kinase-like_dom_sf"/>
</dbReference>
<feature type="domain" description="Protein kinase" evidence="11">
    <location>
        <begin position="69"/>
        <end position="312"/>
    </location>
</feature>
<reference evidence="13" key="1">
    <citation type="submission" date="2020-10" db="EMBL/GenBank/DDBJ databases">
        <authorList>
            <person name="Gilroy R."/>
        </authorList>
    </citation>
    <scope>NUCLEOTIDE SEQUENCE</scope>
    <source>
        <strain evidence="13">ChiGjej1B1-1684</strain>
    </source>
</reference>
<dbReference type="AlphaFoldDB" id="A0A9D1S854"/>
<dbReference type="SMART" id="SM00740">
    <property type="entry name" value="PASTA"/>
    <property type="match status" value="2"/>
</dbReference>
<keyword evidence="5" id="KW-0547">Nucleotide-binding</keyword>
<evidence type="ECO:0000256" key="8">
    <source>
        <dbReference type="ARBA" id="ARBA00047899"/>
    </source>
</evidence>
<evidence type="ECO:0000256" key="3">
    <source>
        <dbReference type="ARBA" id="ARBA00022527"/>
    </source>
</evidence>
<dbReference type="InterPro" id="IPR051138">
    <property type="entry name" value="PIM_Ser/Thr_kinase"/>
</dbReference>
<evidence type="ECO:0000259" key="11">
    <source>
        <dbReference type="PROSITE" id="PS50011"/>
    </source>
</evidence>
<dbReference type="GO" id="GO:0004674">
    <property type="term" value="F:protein serine/threonine kinase activity"/>
    <property type="evidence" value="ECO:0007669"/>
    <property type="project" value="UniProtKB-KW"/>
</dbReference>
<gene>
    <name evidence="13" type="ORF">IAD22_05355</name>
</gene>
<dbReference type="InterPro" id="IPR000719">
    <property type="entry name" value="Prot_kinase_dom"/>
</dbReference>
<keyword evidence="6" id="KW-0418">Kinase</keyword>
<dbReference type="Gene3D" id="3.30.10.20">
    <property type="match status" value="2"/>
</dbReference>
<evidence type="ECO:0000256" key="6">
    <source>
        <dbReference type="ARBA" id="ARBA00022777"/>
    </source>
</evidence>
<accession>A0A9D1S854</accession>
<evidence type="ECO:0000256" key="4">
    <source>
        <dbReference type="ARBA" id="ARBA00022679"/>
    </source>
</evidence>
<evidence type="ECO:0000256" key="5">
    <source>
        <dbReference type="ARBA" id="ARBA00022741"/>
    </source>
</evidence>
<dbReference type="PROSITE" id="PS50011">
    <property type="entry name" value="PROTEIN_KINASE_DOM"/>
    <property type="match status" value="1"/>
</dbReference>
<evidence type="ECO:0000256" key="2">
    <source>
        <dbReference type="ARBA" id="ARBA00012513"/>
    </source>
</evidence>
<dbReference type="GO" id="GO:0005524">
    <property type="term" value="F:ATP binding"/>
    <property type="evidence" value="ECO:0007669"/>
    <property type="project" value="UniProtKB-KW"/>
</dbReference>
<keyword evidence="10" id="KW-0812">Transmembrane</keyword>
<dbReference type="SMART" id="SM00220">
    <property type="entry name" value="S_TKc"/>
    <property type="match status" value="1"/>
</dbReference>
<keyword evidence="3" id="KW-0723">Serine/threonine-protein kinase</keyword>
<evidence type="ECO:0000256" key="9">
    <source>
        <dbReference type="ARBA" id="ARBA00048679"/>
    </source>
</evidence>
<evidence type="ECO:0000259" key="12">
    <source>
        <dbReference type="PROSITE" id="PS51178"/>
    </source>
</evidence>
<dbReference type="CDD" id="cd06577">
    <property type="entry name" value="PASTA_pknB"/>
    <property type="match status" value="2"/>
</dbReference>
<comment type="subcellular location">
    <subcellularLocation>
        <location evidence="1">Host cell</location>
    </subcellularLocation>
</comment>
<keyword evidence="7" id="KW-0067">ATP-binding</keyword>
<comment type="catalytic activity">
    <reaction evidence="8">
        <text>L-threonyl-[protein] + ATP = O-phospho-L-threonyl-[protein] + ADP + H(+)</text>
        <dbReference type="Rhea" id="RHEA:46608"/>
        <dbReference type="Rhea" id="RHEA-COMP:11060"/>
        <dbReference type="Rhea" id="RHEA-COMP:11605"/>
        <dbReference type="ChEBI" id="CHEBI:15378"/>
        <dbReference type="ChEBI" id="CHEBI:30013"/>
        <dbReference type="ChEBI" id="CHEBI:30616"/>
        <dbReference type="ChEBI" id="CHEBI:61977"/>
        <dbReference type="ChEBI" id="CHEBI:456216"/>
        <dbReference type="EC" id="2.7.11.1"/>
    </reaction>
</comment>
<dbReference type="GO" id="GO:0005737">
    <property type="term" value="C:cytoplasm"/>
    <property type="evidence" value="ECO:0007669"/>
    <property type="project" value="TreeGrafter"/>
</dbReference>
<dbReference type="Pfam" id="PF03793">
    <property type="entry name" value="PASTA"/>
    <property type="match status" value="2"/>
</dbReference>
<sequence length="545" mass="60388">MALCMGCMAEIGRNTTCPYCGFKTTEKQRSPFLPYSTIIGGRYLVGRVTEINGESTSYIGYDRVQNKTIMIKEFLPAGFFVRKKGEIRLEPVAEKQDKFFKLLNEFKEYFIQLSEFADLTCMPRIHNIFEENNSCYVIENYEPLIPLEDYLDECGGYLEWDRARLLFMPLVTLLEAFHRREIGHYGVAPKNIYVTKHNKLKIYGFATENERKRGTPLRSQLYTGFSAPEQYITGENLTIETDIYGITATLFYVLTGTVPESASKRLVDGKLLLGTSIVKRIPPHVVVALANGLQIGRSKRTSDFDTLRNQVSASSAVKAIQEEISRTTTLNKIEYGVSEAKKKNGNGVATVLISSILTTIALSVILFVFFFDDMILGTHNNEISVSTKNTALMEQLTVTDSAASTEPGEVALSNFVGLDYGSASDEAENTGVILYKSSEPVYNDEVPMGKIISQYPVQGTLVDSKSGNVAVYVEVSSGSLMRELPDIENLTLEEAAQKIADAGLLATAKRVEDSEYESGTVLGYDGYKSKDKIEVGSTVTIIVAQ</sequence>
<dbReference type="PANTHER" id="PTHR22984:SF25">
    <property type="entry name" value="PROTEIN KINASE DOMAIN-CONTAINING PROTEIN"/>
    <property type="match status" value="1"/>
</dbReference>
<proteinExistence type="predicted"/>
<protein>
    <recommendedName>
        <fullName evidence="2">non-specific serine/threonine protein kinase</fullName>
        <ecNumber evidence="2">2.7.11.1</ecNumber>
    </recommendedName>
</protein>
<dbReference type="InterPro" id="IPR005543">
    <property type="entry name" value="PASTA_dom"/>
</dbReference>
<reference evidence="13" key="2">
    <citation type="journal article" date="2021" name="PeerJ">
        <title>Extensive microbial diversity within the chicken gut microbiome revealed by metagenomics and culture.</title>
        <authorList>
            <person name="Gilroy R."/>
            <person name="Ravi A."/>
            <person name="Getino M."/>
            <person name="Pursley I."/>
            <person name="Horton D.L."/>
            <person name="Alikhan N.F."/>
            <person name="Baker D."/>
            <person name="Gharbi K."/>
            <person name="Hall N."/>
            <person name="Watson M."/>
            <person name="Adriaenssens E.M."/>
            <person name="Foster-Nyarko E."/>
            <person name="Jarju S."/>
            <person name="Secka A."/>
            <person name="Antonio M."/>
            <person name="Oren A."/>
            <person name="Chaudhuri R.R."/>
            <person name="La Ragione R."/>
            <person name="Hildebrand F."/>
            <person name="Pallen M.J."/>
        </authorList>
    </citation>
    <scope>NUCLEOTIDE SEQUENCE</scope>
    <source>
        <strain evidence="13">ChiGjej1B1-1684</strain>
    </source>
</reference>
<dbReference type="EC" id="2.7.11.1" evidence="2"/>
<dbReference type="SUPFAM" id="SSF56112">
    <property type="entry name" value="Protein kinase-like (PK-like)"/>
    <property type="match status" value="1"/>
</dbReference>
<name>A0A9D1S854_9FIRM</name>
<evidence type="ECO:0000313" key="14">
    <source>
        <dbReference type="Proteomes" id="UP000824118"/>
    </source>
</evidence>
<feature type="transmembrane region" description="Helical" evidence="10">
    <location>
        <begin position="348"/>
        <end position="371"/>
    </location>
</feature>
<dbReference type="GO" id="GO:0043657">
    <property type="term" value="C:host cell"/>
    <property type="evidence" value="ECO:0007669"/>
    <property type="project" value="UniProtKB-SubCell"/>
</dbReference>
<dbReference type="EMBL" id="DVNG01000081">
    <property type="protein sequence ID" value="HIU50420.1"/>
    <property type="molecule type" value="Genomic_DNA"/>
</dbReference>
<organism evidence="13 14">
    <name type="scientific">Candidatus Limousia pullorum</name>
    <dbReference type="NCBI Taxonomy" id="2840860"/>
    <lineage>
        <taxon>Bacteria</taxon>
        <taxon>Bacillati</taxon>
        <taxon>Bacillota</taxon>
        <taxon>Clostridia</taxon>
        <taxon>Eubacteriales</taxon>
        <taxon>Oscillospiraceae</taxon>
        <taxon>Oscillospiraceae incertae sedis</taxon>
        <taxon>Candidatus Limousia</taxon>
    </lineage>
</organism>
<comment type="catalytic activity">
    <reaction evidence="9">
        <text>L-seryl-[protein] + ATP = O-phospho-L-seryl-[protein] + ADP + H(+)</text>
        <dbReference type="Rhea" id="RHEA:17989"/>
        <dbReference type="Rhea" id="RHEA-COMP:9863"/>
        <dbReference type="Rhea" id="RHEA-COMP:11604"/>
        <dbReference type="ChEBI" id="CHEBI:15378"/>
        <dbReference type="ChEBI" id="CHEBI:29999"/>
        <dbReference type="ChEBI" id="CHEBI:30616"/>
        <dbReference type="ChEBI" id="CHEBI:83421"/>
        <dbReference type="ChEBI" id="CHEBI:456216"/>
        <dbReference type="EC" id="2.7.11.1"/>
    </reaction>
</comment>
<evidence type="ECO:0000256" key="7">
    <source>
        <dbReference type="ARBA" id="ARBA00022840"/>
    </source>
</evidence>
<feature type="domain" description="PASTA" evidence="12">
    <location>
        <begin position="405"/>
        <end position="475"/>
    </location>
</feature>
<keyword evidence="10" id="KW-0472">Membrane</keyword>